<dbReference type="AlphaFoldDB" id="A0A5S9PEN2"/>
<sequence length="327" mass="36634">MQPTETLSIDYSNDMNNLHYFDASIFGLNFRFEVTDPSIESLFFLAFPSAKKLSIIDGGEQPIFGVCIDVQVPEISYTREAFCYQFSGDTYVAENRYGSVVVGLQTNSAEARVSRLMLDDTDYFISQVLHFIGFLFLCWNQRIPVHAAAVNKEGHTLLLIGQSGIGKSSLTYACWKQGWNILSEDTTFLHLADGIQIWGNPLAIHLLPESQELFPELANIPVIDLPNGKKKRRIPLLQQKDFVSKKISLCFLEAKRESRDSVVETVKSHQVIQYLQNTTDSGFDLPFPGKADVMDSLGKLPAFRVSIGSDIDLAVKTLSELVEYSSK</sequence>
<accession>A0A5S9PEN2</accession>
<name>A0A5S9PEN2_9GAMM</name>
<dbReference type="OrthoDB" id="4544211at2"/>
<evidence type="ECO:0000313" key="1">
    <source>
        <dbReference type="EMBL" id="CAA0102378.1"/>
    </source>
</evidence>
<keyword evidence="2" id="KW-1185">Reference proteome</keyword>
<evidence type="ECO:0000313" key="2">
    <source>
        <dbReference type="Proteomes" id="UP000441399"/>
    </source>
</evidence>
<reference evidence="1 2" key="1">
    <citation type="submission" date="2019-11" db="EMBL/GenBank/DDBJ databases">
        <authorList>
            <person name="Holert J."/>
        </authorList>
    </citation>
    <scope>NUCLEOTIDE SEQUENCE [LARGE SCALE GENOMIC DNA]</scope>
    <source>
        <strain evidence="1">SB11_3</strain>
    </source>
</reference>
<dbReference type="Proteomes" id="UP000441399">
    <property type="component" value="Unassembled WGS sequence"/>
</dbReference>
<proteinExistence type="predicted"/>
<dbReference type="SUPFAM" id="SSF53795">
    <property type="entry name" value="PEP carboxykinase-like"/>
    <property type="match status" value="1"/>
</dbReference>
<protein>
    <recommendedName>
        <fullName evidence="3">HPr kinase/phosphorylase</fullName>
    </recommendedName>
</protein>
<organism evidence="1 2">
    <name type="scientific">BD1-7 clade bacterium</name>
    <dbReference type="NCBI Taxonomy" id="2029982"/>
    <lineage>
        <taxon>Bacteria</taxon>
        <taxon>Pseudomonadati</taxon>
        <taxon>Pseudomonadota</taxon>
        <taxon>Gammaproteobacteria</taxon>
        <taxon>Cellvibrionales</taxon>
        <taxon>Spongiibacteraceae</taxon>
        <taxon>BD1-7 clade</taxon>
    </lineage>
</organism>
<dbReference type="Gene3D" id="3.40.50.300">
    <property type="entry name" value="P-loop containing nucleotide triphosphate hydrolases"/>
    <property type="match status" value="1"/>
</dbReference>
<gene>
    <name evidence="1" type="ORF">OPDIPICF_04460</name>
</gene>
<dbReference type="EMBL" id="CACSIO010000008">
    <property type="protein sequence ID" value="CAA0102378.1"/>
    <property type="molecule type" value="Genomic_DNA"/>
</dbReference>
<dbReference type="InterPro" id="IPR027417">
    <property type="entry name" value="P-loop_NTPase"/>
</dbReference>
<evidence type="ECO:0008006" key="3">
    <source>
        <dbReference type="Google" id="ProtNLM"/>
    </source>
</evidence>